<sequence length="112" mass="13210">MINMKVLQKCGGELEHAIKCRYVELFSKEDYINAIEDIITRTRTGQTWTRSFIESKIVPKTSREDRRPERPVLKCNKCGRTSHLARYFTKKTKVNEFKVIEEVQCAEKIEEL</sequence>
<organism evidence="1 2">
    <name type="scientific">Austropuccinia psidii MF-1</name>
    <dbReference type="NCBI Taxonomy" id="1389203"/>
    <lineage>
        <taxon>Eukaryota</taxon>
        <taxon>Fungi</taxon>
        <taxon>Dikarya</taxon>
        <taxon>Basidiomycota</taxon>
        <taxon>Pucciniomycotina</taxon>
        <taxon>Pucciniomycetes</taxon>
        <taxon>Pucciniales</taxon>
        <taxon>Sphaerophragmiaceae</taxon>
        <taxon>Austropuccinia</taxon>
    </lineage>
</organism>
<evidence type="ECO:0000313" key="2">
    <source>
        <dbReference type="Proteomes" id="UP000765509"/>
    </source>
</evidence>
<proteinExistence type="predicted"/>
<name>A0A9Q3BJZ6_9BASI</name>
<gene>
    <name evidence="1" type="ORF">O181_006183</name>
</gene>
<dbReference type="Proteomes" id="UP000765509">
    <property type="component" value="Unassembled WGS sequence"/>
</dbReference>
<reference evidence="1" key="1">
    <citation type="submission" date="2021-03" db="EMBL/GenBank/DDBJ databases">
        <title>Draft genome sequence of rust myrtle Austropuccinia psidii MF-1, a brazilian biotype.</title>
        <authorList>
            <person name="Quecine M.C."/>
            <person name="Pachon D.M.R."/>
            <person name="Bonatelli M.L."/>
            <person name="Correr F.H."/>
            <person name="Franceschini L.M."/>
            <person name="Leite T.F."/>
            <person name="Margarido G.R.A."/>
            <person name="Almeida C.A."/>
            <person name="Ferrarezi J.A."/>
            <person name="Labate C.A."/>
        </authorList>
    </citation>
    <scope>NUCLEOTIDE SEQUENCE</scope>
    <source>
        <strain evidence="1">MF-1</strain>
    </source>
</reference>
<dbReference type="AlphaFoldDB" id="A0A9Q3BJZ6"/>
<accession>A0A9Q3BJZ6</accession>
<dbReference type="EMBL" id="AVOT02001310">
    <property type="protein sequence ID" value="MBW0466468.1"/>
    <property type="molecule type" value="Genomic_DNA"/>
</dbReference>
<keyword evidence="2" id="KW-1185">Reference proteome</keyword>
<comment type="caution">
    <text evidence="1">The sequence shown here is derived from an EMBL/GenBank/DDBJ whole genome shotgun (WGS) entry which is preliminary data.</text>
</comment>
<evidence type="ECO:0000313" key="1">
    <source>
        <dbReference type="EMBL" id="MBW0466468.1"/>
    </source>
</evidence>
<protein>
    <submittedName>
        <fullName evidence="1">Uncharacterized protein</fullName>
    </submittedName>
</protein>